<feature type="transmembrane region" description="Helical" evidence="1">
    <location>
        <begin position="7"/>
        <end position="27"/>
    </location>
</feature>
<protein>
    <submittedName>
        <fullName evidence="2">Uncharacterized protein</fullName>
    </submittedName>
</protein>
<evidence type="ECO:0000313" key="3">
    <source>
        <dbReference type="Proteomes" id="UP000295714"/>
    </source>
</evidence>
<gene>
    <name evidence="2" type="ORF">DFQ05_0246</name>
</gene>
<dbReference type="Proteomes" id="UP000295714">
    <property type="component" value="Unassembled WGS sequence"/>
</dbReference>
<reference evidence="2 3" key="1">
    <citation type="journal article" date="2015" name="Stand. Genomic Sci.">
        <title>Genomic Encyclopedia of Bacterial and Archaeal Type Strains, Phase III: the genomes of soil and plant-associated and newly described type strains.</title>
        <authorList>
            <person name="Whitman W.B."/>
            <person name="Woyke T."/>
            <person name="Klenk H.P."/>
            <person name="Zhou Y."/>
            <person name="Lilburn T.G."/>
            <person name="Beck B.J."/>
            <person name="De Vos P."/>
            <person name="Vandamme P."/>
            <person name="Eisen J.A."/>
            <person name="Garrity G."/>
            <person name="Hugenholtz P."/>
            <person name="Kyrpides N.C."/>
        </authorList>
    </citation>
    <scope>NUCLEOTIDE SEQUENCE [LARGE SCALE GENOMIC DNA]</scope>
    <source>
        <strain evidence="2 3">CECT 8445</strain>
    </source>
</reference>
<organism evidence="2 3">
    <name type="scientific">Winogradskyella wandonensis</name>
    <dbReference type="NCBI Taxonomy" id="1442586"/>
    <lineage>
        <taxon>Bacteria</taxon>
        <taxon>Pseudomonadati</taxon>
        <taxon>Bacteroidota</taxon>
        <taxon>Flavobacteriia</taxon>
        <taxon>Flavobacteriales</taxon>
        <taxon>Flavobacteriaceae</taxon>
        <taxon>Winogradskyella</taxon>
    </lineage>
</organism>
<sequence>MKQYTLLYKTWTSIGFILTIIGMLSLFGNLPEITFGEFIQRFISSYRSIIYPVLDFLNFNKSNLFKDIFSAFFFLFSFSMSSLMEIKVFNNKEFIIKLEKEKKSILSFRIITYLFQSFVIIIICYFISWLILNNNDNVSVEIKKIMLLCLCTLLLFQFAIFLMIPLLTIVNTKIGIVLSKFLYIIFRKLKYLKFIIYARKAQFSSLTEFKSGIADYTKITIKTLSVFLIVLLILGLNHYFRL</sequence>
<feature type="transmembrane region" description="Helical" evidence="1">
    <location>
        <begin position="110"/>
        <end position="132"/>
    </location>
</feature>
<evidence type="ECO:0000256" key="1">
    <source>
        <dbReference type="SAM" id="Phobius"/>
    </source>
</evidence>
<keyword evidence="1" id="KW-0472">Membrane</keyword>
<feature type="transmembrane region" description="Helical" evidence="1">
    <location>
        <begin position="144"/>
        <end position="169"/>
    </location>
</feature>
<proteinExistence type="predicted"/>
<feature type="transmembrane region" description="Helical" evidence="1">
    <location>
        <begin position="219"/>
        <end position="240"/>
    </location>
</feature>
<feature type="transmembrane region" description="Helical" evidence="1">
    <location>
        <begin position="68"/>
        <end position="89"/>
    </location>
</feature>
<dbReference type="RefSeq" id="WP_132702749.1">
    <property type="nucleotide sequence ID" value="NZ_SMGI01000001.1"/>
</dbReference>
<keyword evidence="3" id="KW-1185">Reference proteome</keyword>
<dbReference type="AlphaFoldDB" id="A0A4R1KU53"/>
<evidence type="ECO:0000313" key="2">
    <source>
        <dbReference type="EMBL" id="TCK68736.1"/>
    </source>
</evidence>
<keyword evidence="1" id="KW-1133">Transmembrane helix</keyword>
<comment type="caution">
    <text evidence="2">The sequence shown here is derived from an EMBL/GenBank/DDBJ whole genome shotgun (WGS) entry which is preliminary data.</text>
</comment>
<accession>A0A4R1KU53</accession>
<name>A0A4R1KU53_9FLAO</name>
<keyword evidence="1" id="KW-0812">Transmembrane</keyword>
<dbReference type="EMBL" id="SMGI01000001">
    <property type="protein sequence ID" value="TCK68736.1"/>
    <property type="molecule type" value="Genomic_DNA"/>
</dbReference>